<dbReference type="Proteomes" id="UP001189429">
    <property type="component" value="Unassembled WGS sequence"/>
</dbReference>
<name>A0ABN9UPF6_9DINO</name>
<protein>
    <recommendedName>
        <fullName evidence="3">AB hydrolase-1 domain-containing protein</fullName>
    </recommendedName>
</protein>
<organism evidence="1 2">
    <name type="scientific">Prorocentrum cordatum</name>
    <dbReference type="NCBI Taxonomy" id="2364126"/>
    <lineage>
        <taxon>Eukaryota</taxon>
        <taxon>Sar</taxon>
        <taxon>Alveolata</taxon>
        <taxon>Dinophyceae</taxon>
        <taxon>Prorocentrales</taxon>
        <taxon>Prorocentraceae</taxon>
        <taxon>Prorocentrum</taxon>
    </lineage>
</organism>
<sequence length="542" mass="59045">MALQGGGWCSCGTSYNLSGRHFKIEDKECWPVCSGERALEPSRPCGGFLANAVYALESTRHRCGPPAAAAAAPGAGGSAGRGRWRGLVRSARPRCVGVPGAGARRRAERAAEAAYRRGASRDQPMDLPRLRPAVLLLHDGPGLANAASLLEPLAWRLCREGCTCFLPALTRGMPNRTSMRANVGDAQDDVARFMYERLGEFEMHAVGHGYGGVVIMEALLRAGPWEDTARGFLSALEGGQTPRLRSVSLLGTPSSTGVLRSEALRLFRAALKDRGNDSQRDEGAAEREFWERHFSSGSSLVAEAYMRAAWKPWEDFPLRGRQEGKNTQTQILVEAQETGKYRKWLGRSTFRLWKDIRNPGISVYLVGGFCAIYLCPWAPCVRLGDQPPRDGEPLRRGLLRRAAPLRARRERLRHGRVRGRLAGRRLPQVPGPVHGARCRGLRPQRPAAAAGLVRWGASRVAVRCGGGGRGVEARPPAPRLEQRSDLLQEGDGIGILCFYQGRNSLPTCSGRPSPPFPSSSFSSSCTTLLAKTFQKRFSSSSS</sequence>
<evidence type="ECO:0000313" key="2">
    <source>
        <dbReference type="Proteomes" id="UP001189429"/>
    </source>
</evidence>
<keyword evidence="2" id="KW-1185">Reference proteome</keyword>
<reference evidence="1" key="1">
    <citation type="submission" date="2023-10" db="EMBL/GenBank/DDBJ databases">
        <authorList>
            <person name="Chen Y."/>
            <person name="Shah S."/>
            <person name="Dougan E. K."/>
            <person name="Thang M."/>
            <person name="Chan C."/>
        </authorList>
    </citation>
    <scope>NUCLEOTIDE SEQUENCE [LARGE SCALE GENOMIC DNA]</scope>
</reference>
<gene>
    <name evidence="1" type="ORF">PCOR1329_LOCUS49874</name>
</gene>
<dbReference type="Gene3D" id="3.40.50.1820">
    <property type="entry name" value="alpha/beta hydrolase"/>
    <property type="match status" value="1"/>
</dbReference>
<accession>A0ABN9UPF6</accession>
<comment type="caution">
    <text evidence="1">The sequence shown here is derived from an EMBL/GenBank/DDBJ whole genome shotgun (WGS) entry which is preliminary data.</text>
</comment>
<dbReference type="SUPFAM" id="SSF53474">
    <property type="entry name" value="alpha/beta-Hydrolases"/>
    <property type="match status" value="1"/>
</dbReference>
<dbReference type="InterPro" id="IPR029058">
    <property type="entry name" value="AB_hydrolase_fold"/>
</dbReference>
<proteinExistence type="predicted"/>
<evidence type="ECO:0000313" key="1">
    <source>
        <dbReference type="EMBL" id="CAK0861108.1"/>
    </source>
</evidence>
<dbReference type="EMBL" id="CAUYUJ010016041">
    <property type="protein sequence ID" value="CAK0861108.1"/>
    <property type="molecule type" value="Genomic_DNA"/>
</dbReference>
<evidence type="ECO:0008006" key="3">
    <source>
        <dbReference type="Google" id="ProtNLM"/>
    </source>
</evidence>